<sequence length="743" mass="79011">MTTRDHRDALSIQGQKTTRATAEGSTAWIWFLVGTFARAYLVFLLSLAAIALLPSLFGWHGSVIQSGSMEPHISAGDVVLLSDLSPDMPAPMGGVVEFRARSGSGGAPERVMLHRIVASNPDGTFVTAGDANADVDSTPLTREQITGRARLLVPYVGLPGYWLGSGNLPALALWSVLTLAALTTVVVSVPSRSRRTTDRSEHPNSSISEEPAEGSQPNDDASAPAAAGVSRRGLLSALPLLALPAAATAAFAARPVEAFFTGRTANPGNSWQAALSFGSRMYYNYRAAIARDAPWAYYPLDEAPTIYVAQDLSGNNRDAAYSYFGVTNSVPGALVNETNLAITLNGTPAATFAPPGPIPGPQTFTVELWFRTGSGLGGELASFGNTRSGTSSRYDRNLYMGSDGKLNFGVYAGATRVITSPLSYNDSAWHHVAATLGPAGMALYVDGRLIGSNSNRAAEAFIGYWRIGGDNLAGWPNRPVNTYFTGSIDEISIYPAALSQARISAHYQAALASTTGNYAVEVIADSPGYFYHLEEGQPGIMADSSGNGRDSSYPVGGVTYNVAGPLVKMNNRAARFDGSSGSLITGTRHDNPQTFTLEAWFNTTTTRGGQIIGFANNTSIANASRHDRTVYMLNSGQLAFGVRPGSRRTIFTQTRYNDGGWHHLAATLSPAGIVLYVDGELAARDTRYTSADPYNGYWQTGAGQLANWPSRPASNYFAGTIDEVAIYTRALTLAQVRAHYSAR</sequence>
<evidence type="ECO:0000313" key="11">
    <source>
        <dbReference type="Proteomes" id="UP000547458"/>
    </source>
</evidence>
<comment type="cofactor">
    <cofactor evidence="1">
        <name>Ca(2+)</name>
        <dbReference type="ChEBI" id="CHEBI:29108"/>
    </cofactor>
</comment>
<keyword evidence="2" id="KW-0479">Metal-binding</keyword>
<evidence type="ECO:0000256" key="7">
    <source>
        <dbReference type="SAM" id="Phobius"/>
    </source>
</evidence>
<evidence type="ECO:0000259" key="9">
    <source>
        <dbReference type="SMART" id="SM00560"/>
    </source>
</evidence>
<feature type="domain" description="LamG-like jellyroll fold" evidence="9">
    <location>
        <begin position="593"/>
        <end position="734"/>
    </location>
</feature>
<keyword evidence="11" id="KW-1185">Reference proteome</keyword>
<reference evidence="10 11" key="1">
    <citation type="submission" date="2020-03" db="EMBL/GenBank/DDBJ databases">
        <title>Sequencing the genomes of 1000 actinobacteria strains.</title>
        <authorList>
            <person name="Klenk H.-P."/>
        </authorList>
    </citation>
    <scope>NUCLEOTIDE SEQUENCE [LARGE SCALE GENOMIC DNA]</scope>
    <source>
        <strain evidence="10 11">DSM 16403</strain>
    </source>
</reference>
<dbReference type="GO" id="GO:0006465">
    <property type="term" value="P:signal peptide processing"/>
    <property type="evidence" value="ECO:0007669"/>
    <property type="project" value="InterPro"/>
</dbReference>
<feature type="domain" description="Laminin G" evidence="8">
    <location>
        <begin position="362"/>
        <end position="496"/>
    </location>
</feature>
<gene>
    <name evidence="10" type="ORF">BJ994_003589</name>
</gene>
<dbReference type="InterPro" id="IPR006558">
    <property type="entry name" value="LamG-like"/>
</dbReference>
<dbReference type="InterPro" id="IPR013320">
    <property type="entry name" value="ConA-like_dom_sf"/>
</dbReference>
<dbReference type="CDD" id="cd00110">
    <property type="entry name" value="LamG"/>
    <property type="match status" value="1"/>
</dbReference>
<dbReference type="PANTHER" id="PTHR19277">
    <property type="entry name" value="PENTRAXIN"/>
    <property type="match status" value="1"/>
</dbReference>
<evidence type="ECO:0000256" key="4">
    <source>
        <dbReference type="ARBA" id="ARBA00022837"/>
    </source>
</evidence>
<keyword evidence="7" id="KW-0472">Membrane</keyword>
<feature type="transmembrane region" description="Helical" evidence="7">
    <location>
        <begin position="171"/>
        <end position="189"/>
    </location>
</feature>
<dbReference type="InterPro" id="IPR036286">
    <property type="entry name" value="LexA/Signal_pep-like_sf"/>
</dbReference>
<dbReference type="GO" id="GO:0004252">
    <property type="term" value="F:serine-type endopeptidase activity"/>
    <property type="evidence" value="ECO:0007669"/>
    <property type="project" value="InterPro"/>
</dbReference>
<keyword evidence="7" id="KW-0812">Transmembrane</keyword>
<dbReference type="EMBL" id="JAATJL010000001">
    <property type="protein sequence ID" value="NJC24513.1"/>
    <property type="molecule type" value="Genomic_DNA"/>
</dbReference>
<dbReference type="InterPro" id="IPR051360">
    <property type="entry name" value="Neuronal_Pentraxin_Related"/>
</dbReference>
<organism evidence="10 11">
    <name type="scientific">Arthrobacter pigmenti</name>
    <dbReference type="NCBI Taxonomy" id="271432"/>
    <lineage>
        <taxon>Bacteria</taxon>
        <taxon>Bacillati</taxon>
        <taxon>Actinomycetota</taxon>
        <taxon>Actinomycetes</taxon>
        <taxon>Micrococcales</taxon>
        <taxon>Micrococcaceae</taxon>
        <taxon>Arthrobacter</taxon>
    </lineage>
</organism>
<accession>A0A846RMN0</accession>
<dbReference type="SMART" id="SM00560">
    <property type="entry name" value="LamGL"/>
    <property type="match status" value="2"/>
</dbReference>
<keyword evidence="5" id="KW-1015">Disulfide bond</keyword>
<feature type="transmembrane region" description="Helical" evidence="7">
    <location>
        <begin position="28"/>
        <end position="53"/>
    </location>
</feature>
<protein>
    <submittedName>
        <fullName evidence="10">Signal peptidase I</fullName>
    </submittedName>
</protein>
<dbReference type="AlphaFoldDB" id="A0A846RMN0"/>
<keyword evidence="7" id="KW-1133">Transmembrane helix</keyword>
<dbReference type="Gene3D" id="2.60.120.200">
    <property type="match status" value="2"/>
</dbReference>
<feature type="domain" description="LamG-like jellyroll fold" evidence="9">
    <location>
        <begin position="362"/>
        <end position="501"/>
    </location>
</feature>
<dbReference type="GO" id="GO:0046872">
    <property type="term" value="F:metal ion binding"/>
    <property type="evidence" value="ECO:0007669"/>
    <property type="project" value="UniProtKB-KW"/>
</dbReference>
<dbReference type="RefSeq" id="WP_167995743.1">
    <property type="nucleotide sequence ID" value="NZ_JAATJL010000001.1"/>
</dbReference>
<feature type="transmembrane region" description="Helical" evidence="7">
    <location>
        <begin position="234"/>
        <end position="253"/>
    </location>
</feature>
<dbReference type="CDD" id="cd06530">
    <property type="entry name" value="S26_SPase_I"/>
    <property type="match status" value="1"/>
</dbReference>
<proteinExistence type="predicted"/>
<dbReference type="Pfam" id="PF13385">
    <property type="entry name" value="Laminin_G_3"/>
    <property type="match status" value="2"/>
</dbReference>
<dbReference type="SUPFAM" id="SSF51306">
    <property type="entry name" value="LexA/Signal peptidase"/>
    <property type="match status" value="1"/>
</dbReference>
<feature type="region of interest" description="Disordered" evidence="6">
    <location>
        <begin position="190"/>
        <end position="226"/>
    </location>
</feature>
<keyword evidence="4" id="KW-0106">Calcium</keyword>
<comment type="caution">
    <text evidence="10">The sequence shown here is derived from an EMBL/GenBank/DDBJ whole genome shotgun (WGS) entry which is preliminary data.</text>
</comment>
<dbReference type="InterPro" id="IPR019533">
    <property type="entry name" value="Peptidase_S26"/>
</dbReference>
<evidence type="ECO:0000256" key="2">
    <source>
        <dbReference type="ARBA" id="ARBA00022723"/>
    </source>
</evidence>
<feature type="domain" description="Laminin G" evidence="8">
    <location>
        <begin position="593"/>
        <end position="729"/>
    </location>
</feature>
<evidence type="ECO:0000256" key="3">
    <source>
        <dbReference type="ARBA" id="ARBA00022729"/>
    </source>
</evidence>
<evidence type="ECO:0000256" key="1">
    <source>
        <dbReference type="ARBA" id="ARBA00001913"/>
    </source>
</evidence>
<dbReference type="SMART" id="SM00282">
    <property type="entry name" value="LamG"/>
    <property type="match status" value="2"/>
</dbReference>
<dbReference type="InterPro" id="IPR001791">
    <property type="entry name" value="Laminin_G"/>
</dbReference>
<evidence type="ECO:0000256" key="6">
    <source>
        <dbReference type="SAM" id="MobiDB-lite"/>
    </source>
</evidence>
<dbReference type="SUPFAM" id="SSF49899">
    <property type="entry name" value="Concanavalin A-like lectins/glucanases"/>
    <property type="match status" value="2"/>
</dbReference>
<evidence type="ECO:0000313" key="10">
    <source>
        <dbReference type="EMBL" id="NJC24513.1"/>
    </source>
</evidence>
<evidence type="ECO:0000259" key="8">
    <source>
        <dbReference type="SMART" id="SM00282"/>
    </source>
</evidence>
<dbReference type="Proteomes" id="UP000547458">
    <property type="component" value="Unassembled WGS sequence"/>
</dbReference>
<keyword evidence="3" id="KW-0732">Signal</keyword>
<name>A0A846RMN0_9MICC</name>
<dbReference type="PANTHER" id="PTHR19277:SF125">
    <property type="entry name" value="B6"/>
    <property type="match status" value="1"/>
</dbReference>
<evidence type="ECO:0000256" key="5">
    <source>
        <dbReference type="ARBA" id="ARBA00023157"/>
    </source>
</evidence>